<reference evidence="5 6" key="1">
    <citation type="submission" date="2024-01" db="EMBL/GenBank/DDBJ databases">
        <title>Pedobacter sp. nov., isolated from fresh soil.</title>
        <authorList>
            <person name="Le N.T.T."/>
        </authorList>
    </citation>
    <scope>NUCLEOTIDE SEQUENCE [LARGE SCALE GENOMIC DNA]</scope>
    <source>
        <strain evidence="5 6">KR3-3</strain>
    </source>
</reference>
<dbReference type="RefSeq" id="WP_330106192.1">
    <property type="nucleotide sequence ID" value="NZ_JAZDQT010000001.1"/>
</dbReference>
<keyword evidence="3" id="KW-0804">Transcription</keyword>
<dbReference type="PANTHER" id="PTHR43280">
    <property type="entry name" value="ARAC-FAMILY TRANSCRIPTIONAL REGULATOR"/>
    <property type="match status" value="1"/>
</dbReference>
<dbReference type="PROSITE" id="PS01124">
    <property type="entry name" value="HTH_ARAC_FAMILY_2"/>
    <property type="match status" value="1"/>
</dbReference>
<accession>A0ABU7I306</accession>
<evidence type="ECO:0000256" key="1">
    <source>
        <dbReference type="ARBA" id="ARBA00023015"/>
    </source>
</evidence>
<sequence>MLELQTGTFFGAHHKVINLPGLVITDTQYTKDKVDWHYHQNPYFTFLLQGSMLEANKKERYECLPGTLLYHHWQDAHYNVKGRGFVQGLHVELSPFFAEQFELKLHAIEGSLQLHNPMLKSIFQQLYFESKINDSITPLAVEAQLLRAFELLNKERQLDSNGLPKWVKRVKEALHHGDYADLSLNKLAALADVHPSHLSRDFPKYFKASIGQYLRQLQHQKASHLLLTDASLTEIAYSCGFADQSHFIRRFKKETGISPLSYKKMMRR</sequence>
<dbReference type="Pfam" id="PF12833">
    <property type="entry name" value="HTH_18"/>
    <property type="match status" value="1"/>
</dbReference>
<name>A0ABU7I306_9SPHI</name>
<keyword evidence="2" id="KW-0238">DNA-binding</keyword>
<dbReference type="SUPFAM" id="SSF46689">
    <property type="entry name" value="Homeodomain-like"/>
    <property type="match status" value="2"/>
</dbReference>
<evidence type="ECO:0000259" key="4">
    <source>
        <dbReference type="PROSITE" id="PS01124"/>
    </source>
</evidence>
<dbReference type="EMBL" id="JAZDQT010000001">
    <property type="protein sequence ID" value="MEE1943792.1"/>
    <property type="molecule type" value="Genomic_DNA"/>
</dbReference>
<dbReference type="SMART" id="SM00342">
    <property type="entry name" value="HTH_ARAC"/>
    <property type="match status" value="1"/>
</dbReference>
<evidence type="ECO:0000313" key="5">
    <source>
        <dbReference type="EMBL" id="MEE1943792.1"/>
    </source>
</evidence>
<comment type="caution">
    <text evidence="5">The sequence shown here is derived from an EMBL/GenBank/DDBJ whole genome shotgun (WGS) entry which is preliminary data.</text>
</comment>
<dbReference type="InterPro" id="IPR009057">
    <property type="entry name" value="Homeodomain-like_sf"/>
</dbReference>
<dbReference type="Gene3D" id="1.10.10.60">
    <property type="entry name" value="Homeodomain-like"/>
    <property type="match status" value="2"/>
</dbReference>
<dbReference type="SUPFAM" id="SSF51215">
    <property type="entry name" value="Regulatory protein AraC"/>
    <property type="match status" value="1"/>
</dbReference>
<keyword evidence="1" id="KW-0805">Transcription regulation</keyword>
<feature type="domain" description="HTH araC/xylS-type" evidence="4">
    <location>
        <begin position="168"/>
        <end position="265"/>
    </location>
</feature>
<evidence type="ECO:0000256" key="3">
    <source>
        <dbReference type="ARBA" id="ARBA00023163"/>
    </source>
</evidence>
<dbReference type="PRINTS" id="PR00032">
    <property type="entry name" value="HTHARAC"/>
</dbReference>
<dbReference type="PANTHER" id="PTHR43280:SF2">
    <property type="entry name" value="HTH-TYPE TRANSCRIPTIONAL REGULATOR EXSA"/>
    <property type="match status" value="1"/>
</dbReference>
<organism evidence="5 6">
    <name type="scientific">Pedobacter albus</name>
    <dbReference type="NCBI Taxonomy" id="3113905"/>
    <lineage>
        <taxon>Bacteria</taxon>
        <taxon>Pseudomonadati</taxon>
        <taxon>Bacteroidota</taxon>
        <taxon>Sphingobacteriia</taxon>
        <taxon>Sphingobacteriales</taxon>
        <taxon>Sphingobacteriaceae</taxon>
        <taxon>Pedobacter</taxon>
    </lineage>
</organism>
<gene>
    <name evidence="5" type="ORF">VRU48_01655</name>
</gene>
<protein>
    <submittedName>
        <fullName evidence="5">AraC family transcriptional regulator</fullName>
    </submittedName>
</protein>
<evidence type="ECO:0000256" key="2">
    <source>
        <dbReference type="ARBA" id="ARBA00023125"/>
    </source>
</evidence>
<proteinExistence type="predicted"/>
<dbReference type="InterPro" id="IPR020449">
    <property type="entry name" value="Tscrpt_reg_AraC-type_HTH"/>
</dbReference>
<keyword evidence="6" id="KW-1185">Reference proteome</keyword>
<dbReference type="InterPro" id="IPR018060">
    <property type="entry name" value="HTH_AraC"/>
</dbReference>
<evidence type="ECO:0000313" key="6">
    <source>
        <dbReference type="Proteomes" id="UP001336835"/>
    </source>
</evidence>
<dbReference type="InterPro" id="IPR037923">
    <property type="entry name" value="HTH-like"/>
</dbReference>
<dbReference type="Proteomes" id="UP001336835">
    <property type="component" value="Unassembled WGS sequence"/>
</dbReference>